<reference evidence="5" key="1">
    <citation type="submission" date="2016-10" db="EMBL/GenBank/DDBJ databases">
        <authorList>
            <person name="Varghese N."/>
            <person name="Submissions S."/>
        </authorList>
    </citation>
    <scope>NUCLEOTIDE SEQUENCE [LARGE SCALE GENOMIC DNA]</scope>
    <source>
        <strain evidence="5">Jip14</strain>
    </source>
</reference>
<dbReference type="PROSITE" id="PS01124">
    <property type="entry name" value="HTH_ARAC_FAMILY_2"/>
    <property type="match status" value="1"/>
</dbReference>
<sequence>MTEFSLQCDEVTHGQLTDGAVRTIAIRKGKVAIGRLGIFSYYHFSLDGSCGCHFRVLAQSRTEVRLVGLLQGQNVRVGCEGGSKDFSAGECNCVFVSEGCVQEITTDHEGQIELFMVAIGLSDIFLLLSGNQSFFHTFLKSRKCNWLLEKYNLPLTIEQLTVIQQVLYRKQPVYLQPVYMQLKLVEWYVLFLERANSRVGKPALGALRPDEMERVRQVRNLLHNHPEKSYSLVGLAHAVGTNEATLKKHFKIIYGTTVFGYLTACRMERAKALLTDENLKVALVAQEVGYKYASHFSAAFRKYFGYLPTKILRKIISIPSIILIEELESVYLLLAV</sequence>
<dbReference type="PANTHER" id="PTHR47893">
    <property type="entry name" value="REGULATORY PROTEIN PCHR"/>
    <property type="match status" value="1"/>
</dbReference>
<dbReference type="Pfam" id="PF12833">
    <property type="entry name" value="HTH_18"/>
    <property type="match status" value="1"/>
</dbReference>
<dbReference type="SMART" id="SM00342">
    <property type="entry name" value="HTH_ARAC"/>
    <property type="match status" value="1"/>
</dbReference>
<evidence type="ECO:0000256" key="1">
    <source>
        <dbReference type="ARBA" id="ARBA00023015"/>
    </source>
</evidence>
<dbReference type="SUPFAM" id="SSF46689">
    <property type="entry name" value="Homeodomain-like"/>
    <property type="match status" value="2"/>
</dbReference>
<evidence type="ECO:0000313" key="4">
    <source>
        <dbReference type="EMBL" id="SEK98428.1"/>
    </source>
</evidence>
<protein>
    <submittedName>
        <fullName evidence="4">AraC-type DNA-binding protein</fullName>
    </submittedName>
</protein>
<accession>A0A1H7LHV7</accession>
<dbReference type="STRING" id="332977.SAMN05421740_103169"/>
<keyword evidence="2" id="KW-0804">Transcription</keyword>
<keyword evidence="1" id="KW-0805">Transcription regulation</keyword>
<dbReference type="InterPro" id="IPR009057">
    <property type="entry name" value="Homeodomain-like_sf"/>
</dbReference>
<keyword evidence="4" id="KW-0238">DNA-binding</keyword>
<dbReference type="GO" id="GO:0003700">
    <property type="term" value="F:DNA-binding transcription factor activity"/>
    <property type="evidence" value="ECO:0007669"/>
    <property type="project" value="InterPro"/>
</dbReference>
<name>A0A1H7LHV7_9SPHI</name>
<dbReference type="AlphaFoldDB" id="A0A1H7LHV7"/>
<evidence type="ECO:0000256" key="2">
    <source>
        <dbReference type="ARBA" id="ARBA00023163"/>
    </source>
</evidence>
<dbReference type="Proteomes" id="UP000198916">
    <property type="component" value="Unassembled WGS sequence"/>
</dbReference>
<proteinExistence type="predicted"/>
<feature type="domain" description="HTH araC/xylS-type" evidence="3">
    <location>
        <begin position="216"/>
        <end position="314"/>
    </location>
</feature>
<dbReference type="InterPro" id="IPR053142">
    <property type="entry name" value="PchR_regulatory_protein"/>
</dbReference>
<evidence type="ECO:0000259" key="3">
    <source>
        <dbReference type="PROSITE" id="PS01124"/>
    </source>
</evidence>
<dbReference type="OrthoDB" id="799767at2"/>
<dbReference type="Gene3D" id="1.10.10.60">
    <property type="entry name" value="Homeodomain-like"/>
    <property type="match status" value="2"/>
</dbReference>
<dbReference type="EMBL" id="FNZR01000003">
    <property type="protein sequence ID" value="SEK98428.1"/>
    <property type="molecule type" value="Genomic_DNA"/>
</dbReference>
<gene>
    <name evidence="4" type="ORF">SAMN05421740_103169</name>
</gene>
<evidence type="ECO:0000313" key="5">
    <source>
        <dbReference type="Proteomes" id="UP000198916"/>
    </source>
</evidence>
<organism evidence="4 5">
    <name type="scientific">Parapedobacter koreensis</name>
    <dbReference type="NCBI Taxonomy" id="332977"/>
    <lineage>
        <taxon>Bacteria</taxon>
        <taxon>Pseudomonadati</taxon>
        <taxon>Bacteroidota</taxon>
        <taxon>Sphingobacteriia</taxon>
        <taxon>Sphingobacteriales</taxon>
        <taxon>Sphingobacteriaceae</taxon>
        <taxon>Parapedobacter</taxon>
    </lineage>
</organism>
<dbReference type="PANTHER" id="PTHR47893:SF1">
    <property type="entry name" value="REGULATORY PROTEIN PCHR"/>
    <property type="match status" value="1"/>
</dbReference>
<keyword evidence="5" id="KW-1185">Reference proteome</keyword>
<dbReference type="InterPro" id="IPR018060">
    <property type="entry name" value="HTH_AraC"/>
</dbReference>
<dbReference type="GO" id="GO:0043565">
    <property type="term" value="F:sequence-specific DNA binding"/>
    <property type="evidence" value="ECO:0007669"/>
    <property type="project" value="InterPro"/>
</dbReference>